<gene>
    <name evidence="3" type="ORF">Gasu_23680</name>
</gene>
<dbReference type="PANTHER" id="PTHR32470:SF2">
    <property type="entry name" value="NADH DEHYDROGENASE [UBIQUINONE] 1 ALPHA SUBCOMPLEX ASSEMBLY FACTOR 2"/>
    <property type="match status" value="1"/>
</dbReference>
<accession>M2XJC1</accession>
<dbReference type="GO" id="GO:0005739">
    <property type="term" value="C:mitochondrion"/>
    <property type="evidence" value="ECO:0007669"/>
    <property type="project" value="TreeGrafter"/>
</dbReference>
<dbReference type="RefSeq" id="XP_005706732.1">
    <property type="nucleotide sequence ID" value="XM_005706675.1"/>
</dbReference>
<reference evidence="4" key="1">
    <citation type="journal article" date="2013" name="Science">
        <title>Gene transfer from bacteria and archaea facilitated evolution of an extremophilic eukaryote.</title>
        <authorList>
            <person name="Schonknecht G."/>
            <person name="Chen W.H."/>
            <person name="Ternes C.M."/>
            <person name="Barbier G.G."/>
            <person name="Shrestha R.P."/>
            <person name="Stanke M."/>
            <person name="Brautigam A."/>
            <person name="Baker B.J."/>
            <person name="Banfield J.F."/>
            <person name="Garavito R.M."/>
            <person name="Carr K."/>
            <person name="Wilkerson C."/>
            <person name="Rensing S.A."/>
            <person name="Gagneul D."/>
            <person name="Dickenson N.E."/>
            <person name="Oesterhelt C."/>
            <person name="Lercher M.J."/>
            <person name="Weber A.P."/>
        </authorList>
    </citation>
    <scope>NUCLEOTIDE SEQUENCE [LARGE SCALE GENOMIC DNA]</scope>
    <source>
        <strain evidence="4">074W</strain>
    </source>
</reference>
<dbReference type="Proteomes" id="UP000030680">
    <property type="component" value="Unassembled WGS sequence"/>
</dbReference>
<proteinExistence type="inferred from homology"/>
<dbReference type="Pfam" id="PF05071">
    <property type="entry name" value="NDUFA12"/>
    <property type="match status" value="1"/>
</dbReference>
<name>M2XJC1_GALSU</name>
<keyword evidence="4" id="KW-1185">Reference proteome</keyword>
<evidence type="ECO:0000313" key="3">
    <source>
        <dbReference type="EMBL" id="EME30212.1"/>
    </source>
</evidence>
<keyword evidence="3" id="KW-0830">Ubiquinone</keyword>
<dbReference type="GO" id="GO:0032981">
    <property type="term" value="P:mitochondrial respiratory chain complex I assembly"/>
    <property type="evidence" value="ECO:0007669"/>
    <property type="project" value="TreeGrafter"/>
</dbReference>
<feature type="compositionally biased region" description="Basic and acidic residues" evidence="2">
    <location>
        <begin position="161"/>
        <end position="175"/>
    </location>
</feature>
<dbReference type="GO" id="GO:0045271">
    <property type="term" value="C:respiratory chain complex I"/>
    <property type="evidence" value="ECO:0007669"/>
    <property type="project" value="InterPro"/>
</dbReference>
<evidence type="ECO:0000313" key="4">
    <source>
        <dbReference type="Proteomes" id="UP000030680"/>
    </source>
</evidence>
<feature type="region of interest" description="Disordered" evidence="2">
    <location>
        <begin position="137"/>
        <end position="198"/>
    </location>
</feature>
<protein>
    <submittedName>
        <fullName evidence="3">NADH:ubiquinone oxidoreductase family protein</fullName>
    </submittedName>
</protein>
<feature type="compositionally biased region" description="Basic and acidic residues" evidence="2">
    <location>
        <begin position="143"/>
        <end position="153"/>
    </location>
</feature>
<dbReference type="PANTHER" id="PTHR32470">
    <property type="entry name" value="ADH DEHYDROGENASE [UBIQUINONE] 1 ALPHA SUBCOMPLEX ASSEMBLY FACTOR 2"/>
    <property type="match status" value="1"/>
</dbReference>
<dbReference type="OrthoDB" id="4259at2759"/>
<dbReference type="eggNOG" id="ENOG502SBMA">
    <property type="taxonomic scope" value="Eukaryota"/>
</dbReference>
<dbReference type="GeneID" id="17088958"/>
<dbReference type="InterPro" id="IPR052618">
    <property type="entry name" value="ComplexI_NDUFA12"/>
</dbReference>
<organism evidence="3 4">
    <name type="scientific">Galdieria sulphuraria</name>
    <name type="common">Red alga</name>
    <dbReference type="NCBI Taxonomy" id="130081"/>
    <lineage>
        <taxon>Eukaryota</taxon>
        <taxon>Rhodophyta</taxon>
        <taxon>Bangiophyceae</taxon>
        <taxon>Galdieriales</taxon>
        <taxon>Galdieriaceae</taxon>
        <taxon>Galdieria</taxon>
    </lineage>
</organism>
<comment type="similarity">
    <text evidence="1">Belongs to the complex I NDUFA12 subunit family.</text>
</comment>
<evidence type="ECO:0000256" key="2">
    <source>
        <dbReference type="SAM" id="MobiDB-lite"/>
    </source>
</evidence>
<evidence type="ECO:0000256" key="1">
    <source>
        <dbReference type="ARBA" id="ARBA00007355"/>
    </source>
</evidence>
<dbReference type="AlphaFoldDB" id="M2XJC1"/>
<dbReference type="Gramene" id="EME30212">
    <property type="protein sequence ID" value="EME30212"/>
    <property type="gene ID" value="Gasu_23680"/>
</dbReference>
<sequence length="198" mass="22884">MRSSWRRIIDWCLSREAIGTDKQGNVYFEETRQTGSVRKRFVKYTNQSIPDVHSVPVEWWSWLHYMREDPPSEQEISSHEAHRAKVAEKVAKIEAEDRKQRLKQFVSGTSSGESNGEEVQQALRYLAQQRGLNETLVDNLSKQNDKENKDLLEKSSLQNSSREELSETAPEEPKGYGEGFQPGTWKPSSDSVRRGRRT</sequence>
<dbReference type="KEGG" id="gsl:Gasu_23680"/>
<dbReference type="InterPro" id="IPR007763">
    <property type="entry name" value="NDUFA12"/>
</dbReference>
<dbReference type="EMBL" id="KB454501">
    <property type="protein sequence ID" value="EME30212.1"/>
    <property type="molecule type" value="Genomic_DNA"/>
</dbReference>
<dbReference type="STRING" id="130081.M2XJC1"/>